<dbReference type="EMBL" id="JWHL01000003">
    <property type="protein sequence ID" value="MBR1368478.1"/>
    <property type="molecule type" value="Genomic_DNA"/>
</dbReference>
<sequence>MIQKVLESVALVRQKTIRCHKFEDINPFVAATPGSEERLVAALDLKTRLKKILEGEDPYDIFIRWKPLHEQPIGWDPDLNDGIRLNIRPFVEAGVLRSTPKIHWRTDRGKDPVPNASGTVERHNDRHFKIDEKKQARERAKGEEK</sequence>
<organism evidence="2 3">
    <name type="scientific">Methanocalculus chunghsingensis</name>
    <dbReference type="NCBI Taxonomy" id="156457"/>
    <lineage>
        <taxon>Archaea</taxon>
        <taxon>Methanobacteriati</taxon>
        <taxon>Methanobacteriota</taxon>
        <taxon>Stenosarchaea group</taxon>
        <taxon>Methanomicrobia</taxon>
        <taxon>Methanomicrobiales</taxon>
        <taxon>Methanocalculaceae</taxon>
        <taxon>Methanocalculus</taxon>
    </lineage>
</organism>
<accession>A0A8J7W934</accession>
<name>A0A8J7W934_9EURY</name>
<comment type="caution">
    <text evidence="2">The sequence shown here is derived from an EMBL/GenBank/DDBJ whole genome shotgun (WGS) entry which is preliminary data.</text>
</comment>
<evidence type="ECO:0000313" key="2">
    <source>
        <dbReference type="EMBL" id="MBR1368478.1"/>
    </source>
</evidence>
<feature type="region of interest" description="Disordered" evidence="1">
    <location>
        <begin position="103"/>
        <end position="145"/>
    </location>
</feature>
<proteinExistence type="predicted"/>
<evidence type="ECO:0000256" key="1">
    <source>
        <dbReference type="SAM" id="MobiDB-lite"/>
    </source>
</evidence>
<keyword evidence="3" id="KW-1185">Reference proteome</keyword>
<protein>
    <submittedName>
        <fullName evidence="2">Uncharacterized protein</fullName>
    </submittedName>
</protein>
<dbReference type="Proteomes" id="UP000730161">
    <property type="component" value="Unassembled WGS sequence"/>
</dbReference>
<gene>
    <name evidence="2" type="ORF">RJ53_02745</name>
</gene>
<feature type="compositionally biased region" description="Basic and acidic residues" evidence="1">
    <location>
        <begin position="120"/>
        <end position="145"/>
    </location>
</feature>
<reference evidence="2" key="1">
    <citation type="submission" date="2014-12" db="EMBL/GenBank/DDBJ databases">
        <authorList>
            <person name="Huang H.-H."/>
            <person name="Chen S.-C."/>
            <person name="Lai M.-C."/>
        </authorList>
    </citation>
    <scope>NUCLEOTIDE SEQUENCE</scope>
    <source>
        <strain evidence="2">K1F9705b</strain>
    </source>
</reference>
<dbReference type="AlphaFoldDB" id="A0A8J7W934"/>
<evidence type="ECO:0000313" key="3">
    <source>
        <dbReference type="Proteomes" id="UP000730161"/>
    </source>
</evidence>